<protein>
    <submittedName>
        <fullName evidence="1">Uncharacterized protein</fullName>
    </submittedName>
</protein>
<dbReference type="AlphaFoldDB" id="A0A0E9XW61"/>
<organism evidence="1">
    <name type="scientific">Anguilla anguilla</name>
    <name type="common">European freshwater eel</name>
    <name type="synonym">Muraena anguilla</name>
    <dbReference type="NCBI Taxonomy" id="7936"/>
    <lineage>
        <taxon>Eukaryota</taxon>
        <taxon>Metazoa</taxon>
        <taxon>Chordata</taxon>
        <taxon>Craniata</taxon>
        <taxon>Vertebrata</taxon>
        <taxon>Euteleostomi</taxon>
        <taxon>Actinopterygii</taxon>
        <taxon>Neopterygii</taxon>
        <taxon>Teleostei</taxon>
        <taxon>Anguilliformes</taxon>
        <taxon>Anguillidae</taxon>
        <taxon>Anguilla</taxon>
    </lineage>
</organism>
<sequence>MRMRMSVTLIESKCAVFSMQVTSPIRKGRLCSLQHTSKTGHVKINQEDILLHKLWTSAGYSV</sequence>
<evidence type="ECO:0000313" key="1">
    <source>
        <dbReference type="EMBL" id="JAI06958.1"/>
    </source>
</evidence>
<name>A0A0E9XW61_ANGAN</name>
<accession>A0A0E9XW61</accession>
<reference evidence="1" key="2">
    <citation type="journal article" date="2015" name="Fish Shellfish Immunol.">
        <title>Early steps in the European eel (Anguilla anguilla)-Vibrio vulnificus interaction in the gills: Role of the RtxA13 toxin.</title>
        <authorList>
            <person name="Callol A."/>
            <person name="Pajuelo D."/>
            <person name="Ebbesson L."/>
            <person name="Teles M."/>
            <person name="MacKenzie S."/>
            <person name="Amaro C."/>
        </authorList>
    </citation>
    <scope>NUCLEOTIDE SEQUENCE</scope>
</reference>
<reference evidence="1" key="1">
    <citation type="submission" date="2014-11" db="EMBL/GenBank/DDBJ databases">
        <authorList>
            <person name="Amaro Gonzalez C."/>
        </authorList>
    </citation>
    <scope>NUCLEOTIDE SEQUENCE</scope>
</reference>
<dbReference type="EMBL" id="GBXM01001620">
    <property type="protein sequence ID" value="JAI06958.1"/>
    <property type="molecule type" value="Transcribed_RNA"/>
</dbReference>
<proteinExistence type="predicted"/>